<dbReference type="InterPro" id="IPR009465">
    <property type="entry name" value="Spondin_N"/>
</dbReference>
<gene>
    <name evidence="1" type="ORF">LGLO00237_LOCUS10796</name>
</gene>
<dbReference type="AlphaFoldDB" id="A0A7S3YQZ3"/>
<accession>A0A7S3YQZ3</accession>
<organism evidence="1">
    <name type="scientific">Lotharella globosa</name>
    <dbReference type="NCBI Taxonomy" id="91324"/>
    <lineage>
        <taxon>Eukaryota</taxon>
        <taxon>Sar</taxon>
        <taxon>Rhizaria</taxon>
        <taxon>Cercozoa</taxon>
        <taxon>Chlorarachniophyceae</taxon>
        <taxon>Lotharella</taxon>
    </lineage>
</organism>
<evidence type="ECO:0000313" key="1">
    <source>
        <dbReference type="EMBL" id="CAE0659220.1"/>
    </source>
</evidence>
<sequence>MIAKLSKFLIVAAIAHSRAQRQSYRVRIDNLSFRQPLGGIFVSTHDNRTPPLFTFNQPASPELAVLAEDGNPQPLVDLFKRQHGVSQAFSVPGPIAPGASTNFTLKMFNDEYLSLGTMAINTNDCFVALNGERVSVSKGSKRLSNEYYLAGLDAGSEVNNELCGFIPGPACAPMSGNKRATKGAEGFVHVHRGFFGINEGSDAAFNIDKNDVSARGAPLTQARYDWRNLMALVTVSKCEIKAQGEYGVKRSNRNSYSKNIDLSTSRRFDAKVYLYNEGDYADDDVDVYFYASRDQSFGPLDRQEGFLGKYENQYLQPYATGEYEYKNIHASWGHGKRYIIAAWKSACDKTDYSWVVLGEVNIRQ</sequence>
<protein>
    <recommendedName>
        <fullName evidence="2">Spondin domain-containing protein</fullName>
    </recommendedName>
</protein>
<dbReference type="EMBL" id="HBIV01014753">
    <property type="protein sequence ID" value="CAE0659220.1"/>
    <property type="molecule type" value="Transcribed_RNA"/>
</dbReference>
<evidence type="ECO:0008006" key="2">
    <source>
        <dbReference type="Google" id="ProtNLM"/>
    </source>
</evidence>
<dbReference type="NCBIfam" id="NF038123">
    <property type="entry name" value="NF038123_dom"/>
    <property type="match status" value="1"/>
</dbReference>
<name>A0A7S3YQZ3_9EUKA</name>
<reference evidence="1" key="1">
    <citation type="submission" date="2021-01" db="EMBL/GenBank/DDBJ databases">
        <authorList>
            <person name="Corre E."/>
            <person name="Pelletier E."/>
            <person name="Niang G."/>
            <person name="Scheremetjew M."/>
            <person name="Finn R."/>
            <person name="Kale V."/>
            <person name="Holt S."/>
            <person name="Cochrane G."/>
            <person name="Meng A."/>
            <person name="Brown T."/>
            <person name="Cohen L."/>
        </authorList>
    </citation>
    <scope>NUCLEOTIDE SEQUENCE</scope>
    <source>
        <strain evidence="1">CCCM811</strain>
    </source>
</reference>
<proteinExistence type="predicted"/>
<dbReference type="InterPro" id="IPR038678">
    <property type="entry name" value="Spondin_N_sf"/>
</dbReference>
<dbReference type="Gene3D" id="2.60.40.2130">
    <property type="entry name" value="F-spondin domain"/>
    <property type="match status" value="1"/>
</dbReference>